<dbReference type="SMART" id="SM00479">
    <property type="entry name" value="EXOIII"/>
    <property type="match status" value="1"/>
</dbReference>
<dbReference type="InterPro" id="IPR006054">
    <property type="entry name" value="DnaQ"/>
</dbReference>
<evidence type="ECO:0000313" key="5">
    <source>
        <dbReference type="EMBL" id="SFQ37891.1"/>
    </source>
</evidence>
<dbReference type="InterPro" id="IPR013520">
    <property type="entry name" value="Ribonucl_H"/>
</dbReference>
<dbReference type="PANTHER" id="PTHR30231">
    <property type="entry name" value="DNA POLYMERASE III SUBUNIT EPSILON"/>
    <property type="match status" value="1"/>
</dbReference>
<comment type="caution">
    <text evidence="5">The sequence shown here is derived from an EMBL/GenBank/DDBJ whole genome shotgun (WGS) entry which is preliminary data.</text>
</comment>
<evidence type="ECO:0000259" key="4">
    <source>
        <dbReference type="SMART" id="SM00479"/>
    </source>
</evidence>
<dbReference type="NCBIfam" id="TIGR00573">
    <property type="entry name" value="dnaq"/>
    <property type="match status" value="1"/>
</dbReference>
<dbReference type="NCBIfam" id="NF005836">
    <property type="entry name" value="PRK07740.1"/>
    <property type="match status" value="1"/>
</dbReference>
<dbReference type="Gene3D" id="3.30.420.10">
    <property type="entry name" value="Ribonuclease H-like superfamily/Ribonuclease H"/>
    <property type="match status" value="1"/>
</dbReference>
<evidence type="ECO:0000313" key="6">
    <source>
        <dbReference type="Proteomes" id="UP000182762"/>
    </source>
</evidence>
<reference evidence="5 6" key="1">
    <citation type="submission" date="2016-10" db="EMBL/GenBank/DDBJ databases">
        <authorList>
            <person name="Varghese N."/>
            <person name="Submissions S."/>
        </authorList>
    </citation>
    <scope>NUCLEOTIDE SEQUENCE [LARGE SCALE GENOMIC DNA]</scope>
    <source>
        <strain evidence="5 6">DSM 13796</strain>
    </source>
</reference>
<dbReference type="GeneID" id="93709898"/>
<dbReference type="PANTHER" id="PTHR30231:SF4">
    <property type="entry name" value="PROTEIN NEN2"/>
    <property type="match status" value="1"/>
</dbReference>
<proteinExistence type="predicted"/>
<dbReference type="Proteomes" id="UP000182762">
    <property type="component" value="Unassembled WGS sequence"/>
</dbReference>
<dbReference type="InterPro" id="IPR036397">
    <property type="entry name" value="RNaseH_sf"/>
</dbReference>
<keyword evidence="3" id="KW-0269">Exonuclease</keyword>
<dbReference type="RefSeq" id="WP_061803604.1">
    <property type="nucleotide sequence ID" value="NZ_FOXX01000002.1"/>
</dbReference>
<feature type="domain" description="Exonuclease" evidence="4">
    <location>
        <begin position="57"/>
        <end position="226"/>
    </location>
</feature>
<gene>
    <name evidence="5" type="ORF">SAMN02745910_01169</name>
</gene>
<evidence type="ECO:0000256" key="1">
    <source>
        <dbReference type="ARBA" id="ARBA00022722"/>
    </source>
</evidence>
<dbReference type="EMBL" id="FOXX01000002">
    <property type="protein sequence ID" value="SFQ37891.1"/>
    <property type="molecule type" value="Genomic_DNA"/>
</dbReference>
<dbReference type="SUPFAM" id="SSF53098">
    <property type="entry name" value="Ribonuclease H-like"/>
    <property type="match status" value="1"/>
</dbReference>
<organism evidence="5 6">
    <name type="scientific">Priestia endophytica DSM 13796</name>
    <dbReference type="NCBI Taxonomy" id="1121089"/>
    <lineage>
        <taxon>Bacteria</taxon>
        <taxon>Bacillati</taxon>
        <taxon>Bacillota</taxon>
        <taxon>Bacilli</taxon>
        <taxon>Bacillales</taxon>
        <taxon>Bacillaceae</taxon>
        <taxon>Priestia</taxon>
    </lineage>
</organism>
<dbReference type="Pfam" id="PF00929">
    <property type="entry name" value="RNase_T"/>
    <property type="match status" value="1"/>
</dbReference>
<keyword evidence="6" id="KW-1185">Reference proteome</keyword>
<keyword evidence="1" id="KW-0540">Nuclease</keyword>
<evidence type="ECO:0000256" key="2">
    <source>
        <dbReference type="ARBA" id="ARBA00022801"/>
    </source>
</evidence>
<protein>
    <submittedName>
        <fullName evidence="5">DNA polymerase-3 subunit epsilon</fullName>
    </submittedName>
</protein>
<evidence type="ECO:0000256" key="3">
    <source>
        <dbReference type="ARBA" id="ARBA00022839"/>
    </source>
</evidence>
<accession>A0A1I5Y0X6</accession>
<keyword evidence="2" id="KW-0378">Hydrolase</keyword>
<dbReference type="CDD" id="cd06127">
    <property type="entry name" value="DEDDh"/>
    <property type="match status" value="1"/>
</dbReference>
<name>A0A1I5Y0X6_9BACI</name>
<dbReference type="InterPro" id="IPR012337">
    <property type="entry name" value="RNaseH-like_sf"/>
</dbReference>
<sequence>MGFEPFIHFMREMHGKLNASIFGGAQGMSSQQIAYLRQLQRELDVERSLNVPLCELDVVVLDLETTGFFPDKGDEILSIGAVKVEKGEMIEAKSFYSLVQYEGTLKKEVKEITGINEEMVKNAPSLSHVLIDFFSFAGDMPIVAHHANHEKNFLQHASWKLFRAPLKHRIIDTSFLYRIADEKDDNKPLEEWCLDNNIAVENRHHALGDAKLTAKLWCTYVEKVQKSGCETLRDIYERIAAK</sequence>